<name>A0A9P6F3R2_9FUNG</name>
<proteinExistence type="predicted"/>
<protein>
    <submittedName>
        <fullName evidence="1">Uncharacterized protein</fullName>
    </submittedName>
</protein>
<dbReference type="EMBL" id="JAAAXW010000160">
    <property type="protein sequence ID" value="KAF9541655.1"/>
    <property type="molecule type" value="Genomic_DNA"/>
</dbReference>
<evidence type="ECO:0000313" key="1">
    <source>
        <dbReference type="EMBL" id="KAF9541655.1"/>
    </source>
</evidence>
<keyword evidence="2" id="KW-1185">Reference proteome</keyword>
<gene>
    <name evidence="1" type="ORF">EC957_002896</name>
</gene>
<dbReference type="Proteomes" id="UP000723463">
    <property type="component" value="Unassembled WGS sequence"/>
</dbReference>
<reference evidence="1" key="1">
    <citation type="journal article" date="2020" name="Fungal Divers.">
        <title>Resolving the Mortierellaceae phylogeny through synthesis of multi-gene phylogenetics and phylogenomics.</title>
        <authorList>
            <person name="Vandepol N."/>
            <person name="Liber J."/>
            <person name="Desiro A."/>
            <person name="Na H."/>
            <person name="Kennedy M."/>
            <person name="Barry K."/>
            <person name="Grigoriev I.V."/>
            <person name="Miller A.N."/>
            <person name="O'Donnell K."/>
            <person name="Stajich J.E."/>
            <person name="Bonito G."/>
        </authorList>
    </citation>
    <scope>NUCLEOTIDE SEQUENCE</scope>
    <source>
        <strain evidence="1">NRRL 2591</strain>
    </source>
</reference>
<evidence type="ECO:0000313" key="2">
    <source>
        <dbReference type="Proteomes" id="UP000723463"/>
    </source>
</evidence>
<accession>A0A9P6F3R2</accession>
<sequence length="174" mass="18066">MSIGASSSEVCFSKVSTHDGFEQHESFAILSCTVSAAAPSVVSLAAKDDCDRCVENSMIKLEPACAKLTYIGTVYDFSDSKLTPQHRKCYCAMPPSSDWYQNCYLSETCNAEKMELIAYCVSVWTTETVCPAPGSASANATGANVPSGAVSGRAVSSTAAASVAAAAAAFCALL</sequence>
<organism evidence="1 2">
    <name type="scientific">Mortierella hygrophila</name>
    <dbReference type="NCBI Taxonomy" id="979708"/>
    <lineage>
        <taxon>Eukaryota</taxon>
        <taxon>Fungi</taxon>
        <taxon>Fungi incertae sedis</taxon>
        <taxon>Mucoromycota</taxon>
        <taxon>Mortierellomycotina</taxon>
        <taxon>Mortierellomycetes</taxon>
        <taxon>Mortierellales</taxon>
        <taxon>Mortierellaceae</taxon>
        <taxon>Mortierella</taxon>
    </lineage>
</organism>
<dbReference type="AlphaFoldDB" id="A0A9P6F3R2"/>
<comment type="caution">
    <text evidence="1">The sequence shown here is derived from an EMBL/GenBank/DDBJ whole genome shotgun (WGS) entry which is preliminary data.</text>
</comment>